<protein>
    <recommendedName>
        <fullName evidence="2">SHS2 domain-containing protein</fullName>
    </recommendedName>
</protein>
<dbReference type="PANTHER" id="PTHR32432">
    <property type="entry name" value="CELL DIVISION PROTEIN FTSA-RELATED"/>
    <property type="match status" value="1"/>
</dbReference>
<comment type="caution">
    <text evidence="1">The sequence shown here is derived from an EMBL/GenBank/DDBJ whole genome shotgun (WGS) entry which is preliminary data.</text>
</comment>
<dbReference type="Gene3D" id="3.30.420.40">
    <property type="match status" value="1"/>
</dbReference>
<reference evidence="1" key="1">
    <citation type="journal article" date="2014" name="Front. Microbiol.">
        <title>High frequency of phylogenetically diverse reductive dehalogenase-homologous genes in deep subseafloor sedimentary metagenomes.</title>
        <authorList>
            <person name="Kawai M."/>
            <person name="Futagami T."/>
            <person name="Toyoda A."/>
            <person name="Takaki Y."/>
            <person name="Nishi S."/>
            <person name="Hori S."/>
            <person name="Arai W."/>
            <person name="Tsubouchi T."/>
            <person name="Morono Y."/>
            <person name="Uchiyama I."/>
            <person name="Ito T."/>
            <person name="Fujiyama A."/>
            <person name="Inagaki F."/>
            <person name="Takami H."/>
        </authorList>
    </citation>
    <scope>NUCLEOTIDE SEQUENCE</scope>
    <source>
        <strain evidence="1">Expedition CK06-06</strain>
    </source>
</reference>
<sequence>GNLIHTAIFPIGSGHITSDIAILLKTDIDTAEKIKLEFGFCKSLSKSSSKKKIKITGEEPLEFSQKMLVDIVGARVSEIFAIANKELKKISRQGVLPAGVVLTGGGAKMPGIKDLAKKELKLPCRIGVSQVFSSFQDDPSLSTLYGLVLEGVDSEEEEEGNFPGFWKRIAEKFKKLLRVFKP</sequence>
<dbReference type="EMBL" id="BART01010456">
    <property type="protein sequence ID" value="GAG88948.1"/>
    <property type="molecule type" value="Genomic_DNA"/>
</dbReference>
<dbReference type="InterPro" id="IPR050696">
    <property type="entry name" value="FtsA/MreB"/>
</dbReference>
<evidence type="ECO:0000313" key="1">
    <source>
        <dbReference type="EMBL" id="GAG88948.1"/>
    </source>
</evidence>
<name>X1BXR8_9ZZZZ</name>
<dbReference type="GO" id="GO:0051301">
    <property type="term" value="P:cell division"/>
    <property type="evidence" value="ECO:0007669"/>
    <property type="project" value="TreeGrafter"/>
</dbReference>
<dbReference type="SUPFAM" id="SSF53067">
    <property type="entry name" value="Actin-like ATPase domain"/>
    <property type="match status" value="1"/>
</dbReference>
<evidence type="ECO:0008006" key="2">
    <source>
        <dbReference type="Google" id="ProtNLM"/>
    </source>
</evidence>
<dbReference type="InterPro" id="IPR043129">
    <property type="entry name" value="ATPase_NBD"/>
</dbReference>
<accession>X1BXR8</accession>
<dbReference type="GO" id="GO:0009898">
    <property type="term" value="C:cytoplasmic side of plasma membrane"/>
    <property type="evidence" value="ECO:0007669"/>
    <property type="project" value="TreeGrafter"/>
</dbReference>
<proteinExistence type="predicted"/>
<dbReference type="GO" id="GO:0032153">
    <property type="term" value="C:cell division site"/>
    <property type="evidence" value="ECO:0007669"/>
    <property type="project" value="TreeGrafter"/>
</dbReference>
<gene>
    <name evidence="1" type="ORF">S01H4_22725</name>
</gene>
<dbReference type="PANTHER" id="PTHR32432:SF4">
    <property type="entry name" value="CELL DIVISION PROTEIN FTSA"/>
    <property type="match status" value="1"/>
</dbReference>
<dbReference type="Pfam" id="PF14450">
    <property type="entry name" value="FtsA"/>
    <property type="match status" value="1"/>
</dbReference>
<organism evidence="1">
    <name type="scientific">marine sediment metagenome</name>
    <dbReference type="NCBI Taxonomy" id="412755"/>
    <lineage>
        <taxon>unclassified sequences</taxon>
        <taxon>metagenomes</taxon>
        <taxon>ecological metagenomes</taxon>
    </lineage>
</organism>
<feature type="non-terminal residue" evidence="1">
    <location>
        <position position="1"/>
    </location>
</feature>
<dbReference type="AlphaFoldDB" id="X1BXR8"/>